<feature type="domain" description="OmpA-like" evidence="2">
    <location>
        <begin position="608"/>
        <end position="723"/>
    </location>
</feature>
<dbReference type="PRINTS" id="PR01023">
    <property type="entry name" value="NAFLGMOTY"/>
</dbReference>
<accession>A0ABU0M367</accession>
<dbReference type="InterPro" id="IPR007055">
    <property type="entry name" value="BON_dom"/>
</dbReference>
<dbReference type="InterPro" id="IPR050330">
    <property type="entry name" value="Bact_OuterMem_StrucFunc"/>
</dbReference>
<evidence type="ECO:0000313" key="3">
    <source>
        <dbReference type="EMBL" id="MDQ0515386.1"/>
    </source>
</evidence>
<evidence type="ECO:0000313" key="4">
    <source>
        <dbReference type="Proteomes" id="UP001223743"/>
    </source>
</evidence>
<dbReference type="EMBL" id="JAUSWJ010000001">
    <property type="protein sequence ID" value="MDQ0515386.1"/>
    <property type="molecule type" value="Genomic_DNA"/>
</dbReference>
<dbReference type="PANTHER" id="PTHR30329">
    <property type="entry name" value="STATOR ELEMENT OF FLAGELLAR MOTOR COMPLEX"/>
    <property type="match status" value="1"/>
</dbReference>
<reference evidence="3 4" key="1">
    <citation type="submission" date="2023-07" db="EMBL/GenBank/DDBJ databases">
        <title>Genomic Encyclopedia of Type Strains, Phase IV (KMG-IV): sequencing the most valuable type-strain genomes for metagenomic binning, comparative biology and taxonomic classification.</title>
        <authorList>
            <person name="Goeker M."/>
        </authorList>
    </citation>
    <scope>NUCLEOTIDE SEQUENCE [LARGE SCALE GENOMIC DNA]</scope>
    <source>
        <strain evidence="3 4">B1-1</strain>
    </source>
</reference>
<dbReference type="PANTHER" id="PTHR30329:SF21">
    <property type="entry name" value="LIPOPROTEIN YIAD-RELATED"/>
    <property type="match status" value="1"/>
</dbReference>
<evidence type="ECO:0000259" key="2">
    <source>
        <dbReference type="PROSITE" id="PS51123"/>
    </source>
</evidence>
<dbReference type="InterPro" id="IPR036737">
    <property type="entry name" value="OmpA-like_sf"/>
</dbReference>
<dbReference type="Proteomes" id="UP001223743">
    <property type="component" value="Unassembled WGS sequence"/>
</dbReference>
<sequence length="723" mass="74895">MFARRFLDPPRTAMTGLRIFFLSGLLIVSLLAAAAVAMIRAPIEADLAERVDRQLAEAGQSWASARVEGQTVVLGGTAPTLEAQRLADATAATVQGVRRVIDSSAILPLKANYVFAATRDRDGVSLSGYVPSEDIRLALKSDLAGLFPGVTVDDRTQLARGQPVDFLGLARFALARVAELSDGTATLTGPDLSIEGTALDEDRFAAAAAALTKGMPANITLRTVRILPPRAEAFVWRAAFDGTKVSISGFVPSEAARDAIDAAARAAKPDIALDDQTRLASGGPDGFAAAAVFAVTELPRLAEGAATIEGGVLSLSGKAKSVADHQALLADLGARRDGGEEGVALGSLEIVPPFVDPYVWRASRTADRLILAGYVPTGDVRARVSDAAASIFPGVRIDNRLVIAAGDPKMDWIGALSFSLDQLALLSRGSVALEGKRYAIEGEAASIAAFKTLSDQLAKTLPAGMDLESEAVAPARVSPFTFSLARTDRSLTLGGFVPDDAATSAILAAAKPRLPEAEVEIGVERASGAPPAFTDVAVAAVQAVSRLTSGRADIADQSLTLSGAAVSPDARAAIEAALTAALPKEFAFTSRTIVAVGGAPLSAAECQAALDEALAAREIDFADDNTIAPESFGFVDRLAAIVQRCPAARIEIGGHTNSAGGAKRNKAISADRAEAVLAFLVADGVRRERLTAVGYGEAKPVASNGTAEGRERNSRIAFTVESR</sequence>
<proteinExistence type="predicted"/>
<name>A0ABU0M367_9HYPH</name>
<dbReference type="PROSITE" id="PS51123">
    <property type="entry name" value="OMPA_2"/>
    <property type="match status" value="1"/>
</dbReference>
<comment type="caution">
    <text evidence="3">The sequence shown here is derived from an EMBL/GenBank/DDBJ whole genome shotgun (WGS) entry which is preliminary data.</text>
</comment>
<dbReference type="InterPro" id="IPR006665">
    <property type="entry name" value="OmpA-like"/>
</dbReference>
<protein>
    <submittedName>
        <fullName evidence="3">Outer membrane protein OmpA-like peptidoglycan-associated protein</fullName>
    </submittedName>
</protein>
<dbReference type="RefSeq" id="WP_266281066.1">
    <property type="nucleotide sequence ID" value="NZ_JAPKNF010000001.1"/>
</dbReference>
<dbReference type="Pfam" id="PF04972">
    <property type="entry name" value="BON"/>
    <property type="match status" value="1"/>
</dbReference>
<dbReference type="Gene3D" id="3.40.1520.20">
    <property type="match status" value="4"/>
</dbReference>
<keyword evidence="1" id="KW-0472">Membrane</keyword>
<dbReference type="Pfam" id="PF00691">
    <property type="entry name" value="OmpA"/>
    <property type="match status" value="1"/>
</dbReference>
<organism evidence="3 4">
    <name type="scientific">Kaistia geumhonensis</name>
    <dbReference type="NCBI Taxonomy" id="410839"/>
    <lineage>
        <taxon>Bacteria</taxon>
        <taxon>Pseudomonadati</taxon>
        <taxon>Pseudomonadota</taxon>
        <taxon>Alphaproteobacteria</taxon>
        <taxon>Hyphomicrobiales</taxon>
        <taxon>Kaistiaceae</taxon>
        <taxon>Kaistia</taxon>
    </lineage>
</organism>
<gene>
    <name evidence="3" type="ORF">QO015_000999</name>
</gene>
<evidence type="ECO:0000256" key="1">
    <source>
        <dbReference type="PROSITE-ProRule" id="PRU00473"/>
    </source>
</evidence>
<dbReference type="Gene3D" id="3.30.1330.60">
    <property type="entry name" value="OmpA-like domain"/>
    <property type="match status" value="1"/>
</dbReference>
<keyword evidence="4" id="KW-1185">Reference proteome</keyword>
<dbReference type="CDD" id="cd07185">
    <property type="entry name" value="OmpA_C-like"/>
    <property type="match status" value="1"/>
</dbReference>
<dbReference type="SUPFAM" id="SSF103088">
    <property type="entry name" value="OmpA-like"/>
    <property type="match status" value="1"/>
</dbReference>